<dbReference type="STRING" id="281362.AT959_12000"/>
<dbReference type="InterPro" id="IPR023393">
    <property type="entry name" value="START-like_dom_sf"/>
</dbReference>
<comment type="caution">
    <text evidence="1">The sequence shown here is derived from an EMBL/GenBank/DDBJ whole genome shotgun (WGS) entry which is preliminary data.</text>
</comment>
<evidence type="ECO:0000313" key="2">
    <source>
        <dbReference type="Proteomes" id="UP000070186"/>
    </source>
</evidence>
<dbReference type="InterPro" id="IPR019587">
    <property type="entry name" value="Polyketide_cyclase/dehydratase"/>
</dbReference>
<dbReference type="Proteomes" id="UP000070186">
    <property type="component" value="Unassembled WGS sequence"/>
</dbReference>
<dbReference type="Gene3D" id="3.30.530.20">
    <property type="match status" value="1"/>
</dbReference>
<reference evidence="1 2" key="1">
    <citation type="submission" date="2015-12" db="EMBL/GenBank/DDBJ databases">
        <title>Nitrous oxide reduction kinetics distinguish bacteria harboring typical versus atypical NosZ.</title>
        <authorList>
            <person name="Yoon S."/>
            <person name="Nissen S."/>
            <person name="Park D."/>
            <person name="Sanford R.A."/>
            <person name="Loeffler F.E."/>
        </authorList>
    </citation>
    <scope>NUCLEOTIDE SEQUENCE [LARGE SCALE GENOMIC DNA]</scope>
    <source>
        <strain evidence="1 2">ATCC BAA-841</strain>
    </source>
</reference>
<accession>A0A133XGN3</accession>
<dbReference type="Pfam" id="PF10604">
    <property type="entry name" value="Polyketide_cyc2"/>
    <property type="match status" value="1"/>
</dbReference>
<name>A0A133XGN3_9RHOO</name>
<dbReference type="AlphaFoldDB" id="A0A133XGN3"/>
<evidence type="ECO:0008006" key="3">
    <source>
        <dbReference type="Google" id="ProtNLM"/>
    </source>
</evidence>
<protein>
    <recommendedName>
        <fullName evidence="3">Ribosome association toxin RatA</fullName>
    </recommendedName>
</protein>
<evidence type="ECO:0000313" key="1">
    <source>
        <dbReference type="EMBL" id="KXB30094.1"/>
    </source>
</evidence>
<keyword evidence="2" id="KW-1185">Reference proteome</keyword>
<gene>
    <name evidence="1" type="ORF">AT959_12000</name>
</gene>
<dbReference type="SUPFAM" id="SSF55961">
    <property type="entry name" value="Bet v1-like"/>
    <property type="match status" value="1"/>
</dbReference>
<dbReference type="EMBL" id="LODL01000021">
    <property type="protein sequence ID" value="KXB30094.1"/>
    <property type="molecule type" value="Genomic_DNA"/>
</dbReference>
<proteinExistence type="predicted"/>
<sequence length="179" mass="19699">MLCLAGTAAADGPAAPLADDDVAVDYRAGTYFASLSLRVAVTPAVALEVLTDFEHMAAFMPNLTSSRLVSRSANVYRVIQYGKADFGPFSFPFESERRIELMPDGRILAQALSGSTKSMRSELHYQAAGGGTRIDYKLEVEPERWLPSVLGVNLMRHELAEQFSALAREMLRRQASRQK</sequence>
<organism evidence="1 2">
    <name type="scientific">Dechloromonas denitrificans</name>
    <dbReference type="NCBI Taxonomy" id="281362"/>
    <lineage>
        <taxon>Bacteria</taxon>
        <taxon>Pseudomonadati</taxon>
        <taxon>Pseudomonadota</taxon>
        <taxon>Betaproteobacteria</taxon>
        <taxon>Rhodocyclales</taxon>
        <taxon>Azonexaceae</taxon>
        <taxon>Dechloromonas</taxon>
    </lineage>
</organism>